<evidence type="ECO:0000256" key="2">
    <source>
        <dbReference type="ARBA" id="ARBA00022734"/>
    </source>
</evidence>
<comment type="caution">
    <text evidence="4">The sequence shown here is derived from an EMBL/GenBank/DDBJ whole genome shotgun (WGS) entry which is preliminary data.</text>
</comment>
<dbReference type="InterPro" id="IPR036404">
    <property type="entry name" value="Jacalin-like_lectin_dom_sf"/>
</dbReference>
<organism evidence="4 5">
    <name type="scientific">Capsicum baccatum</name>
    <name type="common">Peruvian pepper</name>
    <dbReference type="NCBI Taxonomy" id="33114"/>
    <lineage>
        <taxon>Eukaryota</taxon>
        <taxon>Viridiplantae</taxon>
        <taxon>Streptophyta</taxon>
        <taxon>Embryophyta</taxon>
        <taxon>Tracheophyta</taxon>
        <taxon>Spermatophyta</taxon>
        <taxon>Magnoliopsida</taxon>
        <taxon>eudicotyledons</taxon>
        <taxon>Gunneridae</taxon>
        <taxon>Pentapetalae</taxon>
        <taxon>asterids</taxon>
        <taxon>lamiids</taxon>
        <taxon>Solanales</taxon>
        <taxon>Solanaceae</taxon>
        <taxon>Solanoideae</taxon>
        <taxon>Capsiceae</taxon>
        <taxon>Capsicum</taxon>
    </lineage>
</organism>
<reference evidence="4 5" key="1">
    <citation type="journal article" date="2017" name="Genome Biol.">
        <title>New reference genome sequences of hot pepper reveal the massive evolution of plant disease-resistance genes by retroduplication.</title>
        <authorList>
            <person name="Kim S."/>
            <person name="Park J."/>
            <person name="Yeom S.I."/>
            <person name="Kim Y.M."/>
            <person name="Seo E."/>
            <person name="Kim K.T."/>
            <person name="Kim M.S."/>
            <person name="Lee J.M."/>
            <person name="Cheong K."/>
            <person name="Shin H.S."/>
            <person name="Kim S.B."/>
            <person name="Han K."/>
            <person name="Lee J."/>
            <person name="Park M."/>
            <person name="Lee H.A."/>
            <person name="Lee H.Y."/>
            <person name="Lee Y."/>
            <person name="Oh S."/>
            <person name="Lee J.H."/>
            <person name="Choi E."/>
            <person name="Choi E."/>
            <person name="Lee S.E."/>
            <person name="Jeon J."/>
            <person name="Kim H."/>
            <person name="Choi G."/>
            <person name="Song H."/>
            <person name="Lee J."/>
            <person name="Lee S.C."/>
            <person name="Kwon J.K."/>
            <person name="Lee H.Y."/>
            <person name="Koo N."/>
            <person name="Hong Y."/>
            <person name="Kim R.W."/>
            <person name="Kang W.H."/>
            <person name="Huh J.H."/>
            <person name="Kang B.C."/>
            <person name="Yang T.J."/>
            <person name="Lee Y.H."/>
            <person name="Bennetzen J.L."/>
            <person name="Choi D."/>
        </authorList>
    </citation>
    <scope>NUCLEOTIDE SEQUENCE [LARGE SCALE GENOMIC DNA]</scope>
    <source>
        <strain evidence="5">cv. PBC81</strain>
    </source>
</reference>
<dbReference type="Gene3D" id="2.100.10.30">
    <property type="entry name" value="Jacalin-like lectin domain"/>
    <property type="match status" value="1"/>
</dbReference>
<sequence>MNEDMIKIGQVERSNVCGSIWDEKGRDQVGEFLTSTSVSYGALSMYDNPTKVLKTMKFSTNKSSYGPFGKSSLDAKHFNFHVGNPRLFAGFHGSINSFGVESIGVYVKSNISSIVNPKVPSVKSEKEEDNK</sequence>
<dbReference type="EMBL" id="MLFT02000009">
    <property type="protein sequence ID" value="PHT38957.1"/>
    <property type="molecule type" value="Genomic_DNA"/>
</dbReference>
<accession>A0A2G2W143</accession>
<protein>
    <recommendedName>
        <fullName evidence="3">Jacalin-type lectin domain-containing protein</fullName>
    </recommendedName>
</protein>
<keyword evidence="5" id="KW-1185">Reference proteome</keyword>
<evidence type="ECO:0000256" key="1">
    <source>
        <dbReference type="ARBA" id="ARBA00006568"/>
    </source>
</evidence>
<feature type="domain" description="Jacalin-type lectin" evidence="3">
    <location>
        <begin position="1"/>
        <end position="109"/>
    </location>
</feature>
<name>A0A2G2W143_CAPBA</name>
<proteinExistence type="inferred from homology"/>
<dbReference type="Proteomes" id="UP000224567">
    <property type="component" value="Unassembled WGS sequence"/>
</dbReference>
<dbReference type="PROSITE" id="PS51752">
    <property type="entry name" value="JACALIN_LECTIN"/>
    <property type="match status" value="1"/>
</dbReference>
<comment type="similarity">
    <text evidence="1">Belongs to the jacalin lectin family.</text>
</comment>
<dbReference type="PANTHER" id="PTHR47293">
    <property type="entry name" value="JACALIN-RELATED LECTIN 3"/>
    <property type="match status" value="1"/>
</dbReference>
<dbReference type="InterPro" id="IPR001229">
    <property type="entry name" value="Jacalin-like_lectin_dom"/>
</dbReference>
<evidence type="ECO:0000313" key="5">
    <source>
        <dbReference type="Proteomes" id="UP000224567"/>
    </source>
</evidence>
<reference evidence="5" key="2">
    <citation type="journal article" date="2017" name="J. Anim. Genet.">
        <title>Multiple reference genome sequences of hot pepper reveal the massive evolution of plant disease resistance genes by retroduplication.</title>
        <authorList>
            <person name="Kim S."/>
            <person name="Park J."/>
            <person name="Yeom S.-I."/>
            <person name="Kim Y.-M."/>
            <person name="Seo E."/>
            <person name="Kim K.-T."/>
            <person name="Kim M.-S."/>
            <person name="Lee J.M."/>
            <person name="Cheong K."/>
            <person name="Shin H.-S."/>
            <person name="Kim S.-B."/>
            <person name="Han K."/>
            <person name="Lee J."/>
            <person name="Park M."/>
            <person name="Lee H.-A."/>
            <person name="Lee H.-Y."/>
            <person name="Lee Y."/>
            <person name="Oh S."/>
            <person name="Lee J.H."/>
            <person name="Choi E."/>
            <person name="Choi E."/>
            <person name="Lee S.E."/>
            <person name="Jeon J."/>
            <person name="Kim H."/>
            <person name="Choi G."/>
            <person name="Song H."/>
            <person name="Lee J."/>
            <person name="Lee S.-C."/>
            <person name="Kwon J.-K."/>
            <person name="Lee H.-Y."/>
            <person name="Koo N."/>
            <person name="Hong Y."/>
            <person name="Kim R.W."/>
            <person name="Kang W.-H."/>
            <person name="Huh J.H."/>
            <person name="Kang B.-C."/>
            <person name="Yang T.-J."/>
            <person name="Lee Y.-H."/>
            <person name="Bennetzen J.L."/>
            <person name="Choi D."/>
        </authorList>
    </citation>
    <scope>NUCLEOTIDE SEQUENCE [LARGE SCALE GENOMIC DNA]</scope>
    <source>
        <strain evidence="5">cv. PBC81</strain>
    </source>
</reference>
<dbReference type="PANTHER" id="PTHR47293:SF60">
    <property type="entry name" value="INACTIVE PROTEIN RESTRICTED TEV MOVEMENT 1-LIKE"/>
    <property type="match status" value="1"/>
</dbReference>
<dbReference type="AlphaFoldDB" id="A0A2G2W143"/>
<dbReference type="SUPFAM" id="SSF51101">
    <property type="entry name" value="Mannose-binding lectins"/>
    <property type="match status" value="1"/>
</dbReference>
<dbReference type="OrthoDB" id="581739at2759"/>
<dbReference type="Pfam" id="PF01419">
    <property type="entry name" value="Jacalin"/>
    <property type="match status" value="1"/>
</dbReference>
<gene>
    <name evidence="4" type="ORF">CQW23_22530</name>
</gene>
<dbReference type="GO" id="GO:0030246">
    <property type="term" value="F:carbohydrate binding"/>
    <property type="evidence" value="ECO:0007669"/>
    <property type="project" value="UniProtKB-KW"/>
</dbReference>
<evidence type="ECO:0000313" key="4">
    <source>
        <dbReference type="EMBL" id="PHT38957.1"/>
    </source>
</evidence>
<evidence type="ECO:0000259" key="3">
    <source>
        <dbReference type="PROSITE" id="PS51752"/>
    </source>
</evidence>
<keyword evidence="2" id="KW-0430">Lectin</keyword>